<evidence type="ECO:0000313" key="8">
    <source>
        <dbReference type="EMBL" id="CAK1554053.1"/>
    </source>
</evidence>
<dbReference type="Pfam" id="PF01490">
    <property type="entry name" value="Aa_trans"/>
    <property type="match status" value="1"/>
</dbReference>
<evidence type="ECO:0000313" key="9">
    <source>
        <dbReference type="Proteomes" id="UP001497472"/>
    </source>
</evidence>
<dbReference type="Proteomes" id="UP001497472">
    <property type="component" value="Unassembled WGS sequence"/>
</dbReference>
<keyword evidence="3 6" id="KW-1133">Transmembrane helix</keyword>
<feature type="transmembrane region" description="Helical" evidence="6">
    <location>
        <begin position="141"/>
        <end position="161"/>
    </location>
</feature>
<keyword evidence="4 6" id="KW-0472">Membrane</keyword>
<evidence type="ECO:0000256" key="1">
    <source>
        <dbReference type="ARBA" id="ARBA00004141"/>
    </source>
</evidence>
<comment type="subcellular location">
    <subcellularLocation>
        <location evidence="1">Membrane</location>
        <topology evidence="1">Multi-pass membrane protein</topology>
    </subcellularLocation>
</comment>
<organism evidence="8 9">
    <name type="scientific">Leptosia nina</name>
    <dbReference type="NCBI Taxonomy" id="320188"/>
    <lineage>
        <taxon>Eukaryota</taxon>
        <taxon>Metazoa</taxon>
        <taxon>Ecdysozoa</taxon>
        <taxon>Arthropoda</taxon>
        <taxon>Hexapoda</taxon>
        <taxon>Insecta</taxon>
        <taxon>Pterygota</taxon>
        <taxon>Neoptera</taxon>
        <taxon>Endopterygota</taxon>
        <taxon>Lepidoptera</taxon>
        <taxon>Glossata</taxon>
        <taxon>Ditrysia</taxon>
        <taxon>Papilionoidea</taxon>
        <taxon>Pieridae</taxon>
        <taxon>Pierinae</taxon>
        <taxon>Leptosia</taxon>
    </lineage>
</organism>
<evidence type="ECO:0000256" key="3">
    <source>
        <dbReference type="ARBA" id="ARBA00022989"/>
    </source>
</evidence>
<evidence type="ECO:0000256" key="4">
    <source>
        <dbReference type="ARBA" id="ARBA00023136"/>
    </source>
</evidence>
<feature type="transmembrane region" description="Helical" evidence="6">
    <location>
        <begin position="244"/>
        <end position="266"/>
    </location>
</feature>
<accession>A0AAV1K115</accession>
<name>A0AAV1K115_9NEOP</name>
<feature type="transmembrane region" description="Helical" evidence="6">
    <location>
        <begin position="320"/>
        <end position="346"/>
    </location>
</feature>
<keyword evidence="2 6" id="KW-0812">Transmembrane</keyword>
<feature type="transmembrane region" description="Helical" evidence="6">
    <location>
        <begin position="392"/>
        <end position="414"/>
    </location>
</feature>
<keyword evidence="9" id="KW-1185">Reference proteome</keyword>
<comment type="caution">
    <text evidence="8">The sequence shown here is derived from an EMBL/GenBank/DDBJ whole genome shotgun (WGS) entry which is preliminary data.</text>
</comment>
<gene>
    <name evidence="8" type="ORF">LNINA_LOCUS13000</name>
</gene>
<feature type="transmembrane region" description="Helical" evidence="6">
    <location>
        <begin position="78"/>
        <end position="100"/>
    </location>
</feature>
<feature type="region of interest" description="Disordered" evidence="5">
    <location>
        <begin position="1"/>
        <end position="48"/>
    </location>
</feature>
<feature type="compositionally biased region" description="Basic and acidic residues" evidence="5">
    <location>
        <begin position="36"/>
        <end position="45"/>
    </location>
</feature>
<evidence type="ECO:0000259" key="7">
    <source>
        <dbReference type="Pfam" id="PF01490"/>
    </source>
</evidence>
<protein>
    <recommendedName>
        <fullName evidence="7">Amino acid transporter transmembrane domain-containing protein</fullName>
    </recommendedName>
</protein>
<dbReference type="GO" id="GO:0015179">
    <property type="term" value="F:L-amino acid transmembrane transporter activity"/>
    <property type="evidence" value="ECO:0007669"/>
    <property type="project" value="TreeGrafter"/>
</dbReference>
<proteinExistence type="predicted"/>
<dbReference type="InterPro" id="IPR013057">
    <property type="entry name" value="AA_transpt_TM"/>
</dbReference>
<feature type="transmembrane region" description="Helical" evidence="6">
    <location>
        <begin position="204"/>
        <end position="224"/>
    </location>
</feature>
<sequence>MEEDTGSRSAKRGKQLPHRDNDSPTPATRTDMGDDYDPHQHRENPHPTTDLETLFHLLRLGLGTGILAMPQAMSRAGLITGIIATVLVAILVTHCLQVLISAQYAACRIRRVPLLSYPESARVAFGIGPASLRPLSTPSAVAIDFFLITYQLGVCCVYIVFIADNFKKLCDPLFVVSVEMHMLFILPLLIAFNMIPNLKVLAPFSGVANLATIVSLSIVVYYLLTMERSTKPLDLWGSFATFPLFFGTIVFALTAVGVVVTVENNMKTPKSFGRPCGVLHIGMSFVTVLFIAVGYVGYLYCVSDCSDVITLDLPRGPATTVAIILYGYAIFISYGLHCYVPVDMIWNEYLLPRLQRASASNTRLRIAEYSLRVCLGILTFVVAVLVPRLGLFISLFGALCLSALGFCFPALMEACLWWRREKGSSRSLMLFKDTVLFILGLIGLVAGTYTAILGIVRSFK</sequence>
<evidence type="ECO:0000256" key="5">
    <source>
        <dbReference type="SAM" id="MobiDB-lite"/>
    </source>
</evidence>
<reference evidence="8 9" key="1">
    <citation type="submission" date="2023-11" db="EMBL/GenBank/DDBJ databases">
        <authorList>
            <person name="Okamura Y."/>
        </authorList>
    </citation>
    <scope>NUCLEOTIDE SEQUENCE [LARGE SCALE GENOMIC DNA]</scope>
</reference>
<dbReference type="PANTHER" id="PTHR22950:SF340">
    <property type="entry name" value="AMINO ACID TRANSPORTER TRANSMEMBRANE DOMAIN-CONTAINING PROTEIN-RELATED"/>
    <property type="match status" value="1"/>
</dbReference>
<feature type="transmembrane region" description="Helical" evidence="6">
    <location>
        <begin position="435"/>
        <end position="456"/>
    </location>
</feature>
<feature type="transmembrane region" description="Helical" evidence="6">
    <location>
        <begin position="278"/>
        <end position="300"/>
    </location>
</feature>
<evidence type="ECO:0000256" key="6">
    <source>
        <dbReference type="SAM" id="Phobius"/>
    </source>
</evidence>
<dbReference type="GO" id="GO:0005774">
    <property type="term" value="C:vacuolar membrane"/>
    <property type="evidence" value="ECO:0007669"/>
    <property type="project" value="TreeGrafter"/>
</dbReference>
<feature type="transmembrane region" description="Helical" evidence="6">
    <location>
        <begin position="173"/>
        <end position="192"/>
    </location>
</feature>
<feature type="transmembrane region" description="Helical" evidence="6">
    <location>
        <begin position="366"/>
        <end position="386"/>
    </location>
</feature>
<feature type="domain" description="Amino acid transporter transmembrane" evidence="7">
    <location>
        <begin position="48"/>
        <end position="452"/>
    </location>
</feature>
<evidence type="ECO:0000256" key="2">
    <source>
        <dbReference type="ARBA" id="ARBA00022692"/>
    </source>
</evidence>
<dbReference type="EMBL" id="CAVLEF010000265">
    <property type="protein sequence ID" value="CAK1554053.1"/>
    <property type="molecule type" value="Genomic_DNA"/>
</dbReference>
<dbReference type="AlphaFoldDB" id="A0AAV1K115"/>
<dbReference type="PANTHER" id="PTHR22950">
    <property type="entry name" value="AMINO ACID TRANSPORTER"/>
    <property type="match status" value="1"/>
</dbReference>